<feature type="region of interest" description="Disordered" evidence="1">
    <location>
        <begin position="1"/>
        <end position="45"/>
    </location>
</feature>
<dbReference type="RefSeq" id="WP_233718685.1">
    <property type="nucleotide sequence ID" value="NZ_JAJUWU010000005.1"/>
</dbReference>
<comment type="caution">
    <text evidence="3">The sequence shown here is derived from an EMBL/GenBank/DDBJ whole genome shotgun (WGS) entry which is preliminary data.</text>
</comment>
<dbReference type="EMBL" id="JAJUWU010000005">
    <property type="protein sequence ID" value="MCE7027643.1"/>
    <property type="molecule type" value="Genomic_DNA"/>
</dbReference>
<protein>
    <submittedName>
        <fullName evidence="3">Uncharacterized protein</fullName>
    </submittedName>
</protein>
<sequence>MSSVKGKNPSSHDITASEHKFPAAIRPSGTGTFKHEADAVSTELT</sequence>
<dbReference type="EMBL" id="JAJUWU010000010">
    <property type="protein sequence ID" value="MCE7028685.1"/>
    <property type="molecule type" value="Genomic_DNA"/>
</dbReference>
<evidence type="ECO:0000256" key="1">
    <source>
        <dbReference type="SAM" id="MobiDB-lite"/>
    </source>
</evidence>
<feature type="compositionally biased region" description="Polar residues" evidence="1">
    <location>
        <begin position="1"/>
        <end position="14"/>
    </location>
</feature>
<evidence type="ECO:0000313" key="2">
    <source>
        <dbReference type="EMBL" id="MCE7027643.1"/>
    </source>
</evidence>
<keyword evidence="4" id="KW-1185">Reference proteome</keyword>
<organism evidence="3 4">
    <name type="scientific">Jiella avicenniae</name>
    <dbReference type="NCBI Taxonomy" id="2907202"/>
    <lineage>
        <taxon>Bacteria</taxon>
        <taxon>Pseudomonadati</taxon>
        <taxon>Pseudomonadota</taxon>
        <taxon>Alphaproteobacteria</taxon>
        <taxon>Hyphomicrobiales</taxon>
        <taxon>Aurantimonadaceae</taxon>
        <taxon>Jiella</taxon>
    </lineage>
</organism>
<dbReference type="Proteomes" id="UP001139035">
    <property type="component" value="Unassembled WGS sequence"/>
</dbReference>
<proteinExistence type="predicted"/>
<evidence type="ECO:0000313" key="3">
    <source>
        <dbReference type="EMBL" id="MCE7028685.1"/>
    </source>
</evidence>
<accession>A0A9X1P1M2</accession>
<gene>
    <name evidence="2" type="ORF">LZD57_06545</name>
    <name evidence="3" type="ORF">LZD57_11860</name>
</gene>
<evidence type="ECO:0000313" key="4">
    <source>
        <dbReference type="Proteomes" id="UP001139035"/>
    </source>
</evidence>
<name>A0A9X1P1M2_9HYPH</name>
<reference evidence="3" key="1">
    <citation type="submission" date="2022-01" db="EMBL/GenBank/DDBJ databases">
        <title>Jiella avicenniae sp. nov., a novel endophytic bacterium isolated from bark of Avicennia marina.</title>
        <authorList>
            <person name="Tuo L."/>
        </authorList>
    </citation>
    <scope>NUCLEOTIDE SEQUENCE</scope>
    <source>
        <strain evidence="3">CBK1P-4</strain>
    </source>
</reference>
<dbReference type="AlphaFoldDB" id="A0A9X1P1M2"/>